<protein>
    <recommendedName>
        <fullName evidence="4">Fimbrial protein</fullName>
    </recommendedName>
</protein>
<dbReference type="AlphaFoldDB" id="A0AAP4D588"/>
<reference evidence="2 3" key="1">
    <citation type="submission" date="2023-06" db="EMBL/GenBank/DDBJ databases">
        <title>Identification and characterization of antibiotic-resistant Gram-negative bacteria.</title>
        <authorList>
            <person name="Cho G.-S."/>
            <person name="Lee J."/>
            <person name="Tai E."/>
            <person name="Jeong S."/>
            <person name="Kim I."/>
            <person name="Kim B.-E."/>
            <person name="Jeong M.-I."/>
            <person name="Oh K.-K."/>
            <person name="Franz C.M.A.P."/>
        </authorList>
    </citation>
    <scope>NUCLEOTIDE SEQUENCE [LARGE SCALE GENOMIC DNA]</scope>
    <source>
        <strain evidence="2 3">V106_12</strain>
    </source>
</reference>
<keyword evidence="1" id="KW-0732">Signal</keyword>
<comment type="caution">
    <text evidence="2">The sequence shown here is derived from an EMBL/GenBank/DDBJ whole genome shotgun (WGS) entry which is preliminary data.</text>
</comment>
<keyword evidence="3" id="KW-1185">Reference proteome</keyword>
<feature type="signal peptide" evidence="1">
    <location>
        <begin position="1"/>
        <end position="23"/>
    </location>
</feature>
<evidence type="ECO:0008006" key="4">
    <source>
        <dbReference type="Google" id="ProtNLM"/>
    </source>
</evidence>
<dbReference type="Proteomes" id="UP001223214">
    <property type="component" value="Unassembled WGS sequence"/>
</dbReference>
<gene>
    <name evidence="2" type="ORF">QQF32_10695</name>
</gene>
<evidence type="ECO:0000313" key="3">
    <source>
        <dbReference type="Proteomes" id="UP001223214"/>
    </source>
</evidence>
<sequence length="184" mass="20182">MKNPSFVKYILLAGLLIAGAARAECDVSVSDNTVDYGKLSNSDISSHRGGVYALDEREVRVNAICSEPQSIAIFISDDSGLKRFRFGDSGDIVISAQQGLLDGRPVNLGKTLTHGSFTPKQERDRRKILVFNNDGLLPVRNGEVPVGQQFSFLLHIRPALKPGLQSMKDEETLLSNLIIRLESQ</sequence>
<accession>A0AAP4D588</accession>
<evidence type="ECO:0000256" key="1">
    <source>
        <dbReference type="SAM" id="SignalP"/>
    </source>
</evidence>
<organism evidence="2 3">
    <name type="scientific">Lelliottia wanjuensis</name>
    <dbReference type="NCBI Taxonomy" id="3050585"/>
    <lineage>
        <taxon>Bacteria</taxon>
        <taxon>Pseudomonadati</taxon>
        <taxon>Pseudomonadota</taxon>
        <taxon>Gammaproteobacteria</taxon>
        <taxon>Enterobacterales</taxon>
        <taxon>Enterobacteriaceae</taxon>
        <taxon>Lelliottia</taxon>
    </lineage>
</organism>
<dbReference type="EMBL" id="JASSOM010000051">
    <property type="protein sequence ID" value="MDK9363662.1"/>
    <property type="molecule type" value="Genomic_DNA"/>
</dbReference>
<dbReference type="RefSeq" id="WP_285150746.1">
    <property type="nucleotide sequence ID" value="NZ_JASSOM010000051.1"/>
</dbReference>
<name>A0AAP4D588_9ENTR</name>
<feature type="chain" id="PRO_5042920698" description="Fimbrial protein" evidence="1">
    <location>
        <begin position="24"/>
        <end position="184"/>
    </location>
</feature>
<proteinExistence type="predicted"/>
<evidence type="ECO:0000313" key="2">
    <source>
        <dbReference type="EMBL" id="MDK9363662.1"/>
    </source>
</evidence>